<organism evidence="2 3">
    <name type="scientific">Candidatus Yonathbacteria bacterium RIFCSPHIGHO2_01_FULL_51_10</name>
    <dbReference type="NCBI Taxonomy" id="1802723"/>
    <lineage>
        <taxon>Bacteria</taxon>
        <taxon>Candidatus Yonathiibacteriota</taxon>
    </lineage>
</organism>
<evidence type="ECO:0000256" key="1">
    <source>
        <dbReference type="SAM" id="Phobius"/>
    </source>
</evidence>
<comment type="caution">
    <text evidence="2">The sequence shown here is derived from an EMBL/GenBank/DDBJ whole genome shotgun (WGS) entry which is preliminary data.</text>
</comment>
<keyword evidence="1" id="KW-0812">Transmembrane</keyword>
<reference evidence="2 3" key="1">
    <citation type="journal article" date="2016" name="Nat. Commun.">
        <title>Thousands of microbial genomes shed light on interconnected biogeochemical processes in an aquifer system.</title>
        <authorList>
            <person name="Anantharaman K."/>
            <person name="Brown C.T."/>
            <person name="Hug L.A."/>
            <person name="Sharon I."/>
            <person name="Castelle C.J."/>
            <person name="Probst A.J."/>
            <person name="Thomas B.C."/>
            <person name="Singh A."/>
            <person name="Wilkins M.J."/>
            <person name="Karaoz U."/>
            <person name="Brodie E.L."/>
            <person name="Williams K.H."/>
            <person name="Hubbard S.S."/>
            <person name="Banfield J.F."/>
        </authorList>
    </citation>
    <scope>NUCLEOTIDE SEQUENCE [LARGE SCALE GENOMIC DNA]</scope>
</reference>
<dbReference type="STRING" id="1802723.A2675_03075"/>
<dbReference type="InterPro" id="IPR012902">
    <property type="entry name" value="N_methyl_site"/>
</dbReference>
<proteinExistence type="predicted"/>
<evidence type="ECO:0000313" key="3">
    <source>
        <dbReference type="Proteomes" id="UP000176997"/>
    </source>
</evidence>
<name>A0A1G2S3H7_9BACT</name>
<evidence type="ECO:0000313" key="2">
    <source>
        <dbReference type="EMBL" id="OHA79643.1"/>
    </source>
</evidence>
<keyword evidence="1" id="KW-0472">Membrane</keyword>
<keyword evidence="1" id="KW-1133">Transmembrane helix</keyword>
<dbReference type="AlphaFoldDB" id="A0A1G2S3H7"/>
<sequence length="217" mass="23108">MIGMYTPLKIRRSKNHQRGFTLVEMIVSLGLFTVLVLSVTGALLSMLDANRKATAIRASMDGVNFALDDISRNVRTGWNYTCISTEDTNTSTLIAPTTITACNTLATGGGIKVETSAGTMEYYFNPPSGTTFGVINKGFRDNDGTASYAAVRLTPEDVNITSASFYVMGNNLVGDGLATDQPRVFVSITGTSGGKQQLQSTFQLQTLSAARIPGGQP</sequence>
<dbReference type="Pfam" id="PF07963">
    <property type="entry name" value="N_methyl"/>
    <property type="match status" value="1"/>
</dbReference>
<gene>
    <name evidence="2" type="ORF">A2675_03075</name>
</gene>
<dbReference type="NCBIfam" id="TIGR02532">
    <property type="entry name" value="IV_pilin_GFxxxE"/>
    <property type="match status" value="1"/>
</dbReference>
<feature type="transmembrane region" description="Helical" evidence="1">
    <location>
        <begin position="21"/>
        <end position="47"/>
    </location>
</feature>
<dbReference type="Proteomes" id="UP000176997">
    <property type="component" value="Unassembled WGS sequence"/>
</dbReference>
<accession>A0A1G2S3H7</accession>
<protein>
    <recommendedName>
        <fullName evidence="4">Prepilin-type N-terminal cleavage/methylation domain-containing protein</fullName>
    </recommendedName>
</protein>
<dbReference type="EMBL" id="MHUS01000044">
    <property type="protein sequence ID" value="OHA79643.1"/>
    <property type="molecule type" value="Genomic_DNA"/>
</dbReference>
<dbReference type="PROSITE" id="PS00409">
    <property type="entry name" value="PROKAR_NTER_METHYL"/>
    <property type="match status" value="1"/>
</dbReference>
<evidence type="ECO:0008006" key="4">
    <source>
        <dbReference type="Google" id="ProtNLM"/>
    </source>
</evidence>